<name>A0A1V6LVM9_9FLAO</name>
<proteinExistence type="predicted"/>
<sequence length="121" mass="13948">MAVLVKRDPDVKNQKTFYYSEVEQEEFTQQVHQLLANRGYQLIQGDKSNGTYEKGNRILRILLGAFYKYFKLQLYIEFNGQNEAKLQLIKATSGFSGGAIGVSQVKKEFTNLEQLFTQLKN</sequence>
<protein>
    <submittedName>
        <fullName evidence="1">Uncharacterized protein</fullName>
    </submittedName>
</protein>
<comment type="caution">
    <text evidence="1">The sequence shown here is derived from an EMBL/GenBank/DDBJ whole genome shotgun (WGS) entry which is preliminary data.</text>
</comment>
<evidence type="ECO:0000313" key="1">
    <source>
        <dbReference type="EMBL" id="OQD44233.1"/>
    </source>
</evidence>
<dbReference type="Proteomes" id="UP000191680">
    <property type="component" value="Unassembled WGS sequence"/>
</dbReference>
<evidence type="ECO:0000313" key="2">
    <source>
        <dbReference type="Proteomes" id="UP000191680"/>
    </source>
</evidence>
<dbReference type="OrthoDB" id="3476253at2"/>
<dbReference type="EMBL" id="MTBC01000001">
    <property type="protein sequence ID" value="OQD44233.1"/>
    <property type="molecule type" value="Genomic_DNA"/>
</dbReference>
<dbReference type="RefSeq" id="WP_010516266.1">
    <property type="nucleotide sequence ID" value="NZ_AFOE01000001.1"/>
</dbReference>
<gene>
    <name evidence="1" type="ORF">BUL40_01355</name>
</gene>
<organism evidence="1 2">
    <name type="scientific">Croceivirga radicis</name>
    <dbReference type="NCBI Taxonomy" id="1929488"/>
    <lineage>
        <taxon>Bacteria</taxon>
        <taxon>Pseudomonadati</taxon>
        <taxon>Bacteroidota</taxon>
        <taxon>Flavobacteriia</taxon>
        <taxon>Flavobacteriales</taxon>
        <taxon>Flavobacteriaceae</taxon>
        <taxon>Croceivirga</taxon>
    </lineage>
</organism>
<dbReference type="AlphaFoldDB" id="A0A1V6LVM9"/>
<reference evidence="1 2" key="1">
    <citation type="submission" date="2016-12" db="EMBL/GenBank/DDBJ databases">
        <authorList>
            <person name="Song W.-J."/>
            <person name="Kurnit D.M."/>
        </authorList>
    </citation>
    <scope>NUCLEOTIDE SEQUENCE [LARGE SCALE GENOMIC DNA]</scope>
    <source>
        <strain evidence="1 2">HSG9</strain>
    </source>
</reference>
<keyword evidence="2" id="KW-1185">Reference proteome</keyword>
<accession>A0A1V6LVM9</accession>